<dbReference type="EMBL" id="CP001404">
    <property type="protein sequence ID" value="ACP49367.1"/>
    <property type="molecule type" value="Genomic_DNA"/>
</dbReference>
<name>C3NKC4_SACI1</name>
<proteinExistence type="predicted"/>
<gene>
    <name evidence="1" type="ordered locus">YN1551_2399</name>
</gene>
<reference evidence="1 2" key="1">
    <citation type="journal article" date="2009" name="Proc. Natl. Acad. Sci. U.S.A.">
        <title>Biogeography of the Sulfolobus islandicus pan-genome.</title>
        <authorList>
            <person name="Reno M.L."/>
            <person name="Held N.L."/>
            <person name="Fields C.J."/>
            <person name="Burke P.V."/>
            <person name="Whitaker R.J."/>
        </authorList>
    </citation>
    <scope>NUCLEOTIDE SEQUENCE [LARGE SCALE GENOMIC DNA]</scope>
    <source>
        <strain evidence="2">Y.N.15.51 / Yellowstone #2</strain>
    </source>
</reference>
<protein>
    <submittedName>
        <fullName evidence="1">Uncharacterized protein</fullName>
    </submittedName>
</protein>
<sequence>MLILLLLHFISFYLPIASSMKSYHAIPPLPNAVIDSINLISRNDSGLVLVLGNSTLASYYSVLPSILYPAYFGYMNFIGNGLPKAGNVARFLSYFGIQYVVILQPTLVKCFNLFVNNSHFTLLI</sequence>
<dbReference type="AlphaFoldDB" id="C3NKC4"/>
<evidence type="ECO:0000313" key="2">
    <source>
        <dbReference type="Proteomes" id="UP000006818"/>
    </source>
</evidence>
<dbReference type="HOGENOM" id="CLU_1998838_0_0_2"/>
<accession>C3NKC4</accession>
<organism evidence="1 2">
    <name type="scientific">Saccharolobus islandicus (strain Y.N.15.51 / Yellowstone #2)</name>
    <name type="common">Sulfolobus islandicus</name>
    <dbReference type="NCBI Taxonomy" id="419942"/>
    <lineage>
        <taxon>Archaea</taxon>
        <taxon>Thermoproteota</taxon>
        <taxon>Thermoprotei</taxon>
        <taxon>Sulfolobales</taxon>
        <taxon>Sulfolobaceae</taxon>
        <taxon>Saccharolobus</taxon>
    </lineage>
</organism>
<dbReference type="Proteomes" id="UP000006818">
    <property type="component" value="Chromosome"/>
</dbReference>
<evidence type="ECO:0000313" key="1">
    <source>
        <dbReference type="EMBL" id="ACP49367.1"/>
    </source>
</evidence>
<dbReference type="KEGG" id="sin:YN1551_2399"/>